<evidence type="ECO:0000313" key="5">
    <source>
        <dbReference type="RefSeq" id="XP_072828424.1"/>
    </source>
</evidence>
<dbReference type="Pfam" id="PF00618">
    <property type="entry name" value="RasGEF_N"/>
    <property type="match status" value="1"/>
</dbReference>
<dbReference type="SMART" id="SM00229">
    <property type="entry name" value="RasGEFN"/>
    <property type="match status" value="1"/>
</dbReference>
<dbReference type="PANTHER" id="PTHR46793:SF3">
    <property type="entry name" value="RIKEN CDNA 4930596D02 GENE"/>
    <property type="match status" value="1"/>
</dbReference>
<dbReference type="InterPro" id="IPR000651">
    <property type="entry name" value="Ras-like_Gua-exchang_fac_N"/>
</dbReference>
<evidence type="ECO:0000313" key="4">
    <source>
        <dbReference type="Proteomes" id="UP001652581"/>
    </source>
</evidence>
<reference evidence="5" key="1">
    <citation type="submission" date="2025-08" db="UniProtKB">
        <authorList>
            <consortium name="RefSeq"/>
        </authorList>
    </citation>
    <scope>IDENTIFICATION</scope>
</reference>
<dbReference type="GeneID" id="116282380"/>
<feature type="region of interest" description="Disordered" evidence="2">
    <location>
        <begin position="40"/>
        <end position="91"/>
    </location>
</feature>
<dbReference type="Gene3D" id="1.20.870.10">
    <property type="entry name" value="Son of sevenless (SoS) protein Chain: S domain 1"/>
    <property type="match status" value="1"/>
</dbReference>
<organism evidence="4 5">
    <name type="scientific">Vicugna pacos</name>
    <name type="common">Alpaca</name>
    <name type="synonym">Lama pacos</name>
    <dbReference type="NCBI Taxonomy" id="30538"/>
    <lineage>
        <taxon>Eukaryota</taxon>
        <taxon>Metazoa</taxon>
        <taxon>Chordata</taxon>
        <taxon>Craniata</taxon>
        <taxon>Vertebrata</taxon>
        <taxon>Euteleostomi</taxon>
        <taxon>Mammalia</taxon>
        <taxon>Eutheria</taxon>
        <taxon>Laurasiatheria</taxon>
        <taxon>Artiodactyla</taxon>
        <taxon>Tylopoda</taxon>
        <taxon>Camelidae</taxon>
        <taxon>Vicugna</taxon>
    </lineage>
</organism>
<dbReference type="PANTHER" id="PTHR46793">
    <property type="entry name" value="1700018F24RIK PROTEIN-RELATED-RELATED"/>
    <property type="match status" value="1"/>
</dbReference>
<dbReference type="CDD" id="cd06224">
    <property type="entry name" value="REM"/>
    <property type="match status" value="1"/>
</dbReference>
<name>A0ABM5E5J0_VICPA</name>
<evidence type="ECO:0000259" key="3">
    <source>
        <dbReference type="PROSITE" id="PS50212"/>
    </source>
</evidence>
<proteinExistence type="predicted"/>
<feature type="compositionally biased region" description="Low complexity" evidence="2">
    <location>
        <begin position="247"/>
        <end position="259"/>
    </location>
</feature>
<dbReference type="SUPFAM" id="SSF48366">
    <property type="entry name" value="Ras GEF"/>
    <property type="match status" value="1"/>
</dbReference>
<dbReference type="InterPro" id="IPR023578">
    <property type="entry name" value="Ras_GEF_dom_sf"/>
</dbReference>
<accession>A0ABM5E5J0</accession>
<dbReference type="RefSeq" id="XP_072828424.1">
    <property type="nucleotide sequence ID" value="XM_072972323.1"/>
</dbReference>
<dbReference type="Proteomes" id="UP001652581">
    <property type="component" value="Chromosome 11"/>
</dbReference>
<evidence type="ECO:0000256" key="1">
    <source>
        <dbReference type="PROSITE-ProRule" id="PRU00135"/>
    </source>
</evidence>
<protein>
    <submittedName>
        <fullName evidence="5">Ral guanine nucleotide dissociation stimulator-like isoform X1</fullName>
    </submittedName>
</protein>
<sequence>MFCSCFTNSRGFSARKPWTERLFSAFRRWLNPQPQRLWSFRRRAPKDSTQGMRQDLVHGDPRSTSLQEAQVPHNSSRAQDALRWGAGPSGSRDETHRVWSLQRHRLEKLVANLVPAMLGGHPSYLRTFLGSYRSFATARQVLDLLFQRYGCILPSSDEDDGPLHQLKQAMTSILGTWLHQYPEDFHQPPEFPCLKTVLAYIELSMPGSDLKHWVHFLLAELEHLELPDTEGDAPAPEPAGETPLDGAPAPALLPATAPEPEQRDTRSCEAAASSLLSAVDPGPSSGPPSALPETLPLGSAWSPQDEGKDFK</sequence>
<gene>
    <name evidence="5" type="primary">LOC116282380</name>
</gene>
<feature type="compositionally biased region" description="Low complexity" evidence="2">
    <location>
        <begin position="270"/>
        <end position="283"/>
    </location>
</feature>
<keyword evidence="1" id="KW-0344">Guanine-nucleotide releasing factor</keyword>
<keyword evidence="4" id="KW-1185">Reference proteome</keyword>
<feature type="region of interest" description="Disordered" evidence="2">
    <location>
        <begin position="228"/>
        <end position="311"/>
    </location>
</feature>
<feature type="domain" description="N-terminal Ras-GEF" evidence="3">
    <location>
        <begin position="97"/>
        <end position="222"/>
    </location>
</feature>
<feature type="compositionally biased region" description="Polar residues" evidence="2">
    <location>
        <begin position="62"/>
        <end position="78"/>
    </location>
</feature>
<evidence type="ECO:0000256" key="2">
    <source>
        <dbReference type="SAM" id="MobiDB-lite"/>
    </source>
</evidence>
<dbReference type="PROSITE" id="PS50212">
    <property type="entry name" value="RASGEF_NTER"/>
    <property type="match status" value="1"/>
</dbReference>